<comment type="similarity">
    <text evidence="2">Belongs to the glycosyl hydrolase 3 family.</text>
</comment>
<feature type="chain" id="PRO_5034989763" description="beta-glucosidase" evidence="5">
    <location>
        <begin position="21"/>
        <end position="167"/>
    </location>
</feature>
<comment type="catalytic activity">
    <reaction evidence="1">
        <text>Hydrolysis of terminal, non-reducing beta-D-glucosyl residues with release of beta-D-glucose.</text>
        <dbReference type="EC" id="3.2.1.21"/>
    </reaction>
</comment>
<reference evidence="8" key="1">
    <citation type="submission" date="2025-08" db="UniProtKB">
        <authorList>
            <consortium name="RefSeq"/>
        </authorList>
    </citation>
    <scope>IDENTIFICATION</scope>
    <source>
        <tissue evidence="8">Whole sample</tissue>
    </source>
</reference>
<dbReference type="GO" id="GO:0008422">
    <property type="term" value="F:beta-glucosidase activity"/>
    <property type="evidence" value="ECO:0007669"/>
    <property type="project" value="UniProtKB-EC"/>
</dbReference>
<dbReference type="Proteomes" id="UP000694844">
    <property type="component" value="Chromosome 2"/>
</dbReference>
<evidence type="ECO:0000256" key="5">
    <source>
        <dbReference type="SAM" id="SignalP"/>
    </source>
</evidence>
<feature type="domain" description="Fibronectin type III-like" evidence="6">
    <location>
        <begin position="78"/>
        <end position="147"/>
    </location>
</feature>
<dbReference type="KEGG" id="cvn:111122201"/>
<keyword evidence="7" id="KW-1185">Reference proteome</keyword>
<protein>
    <recommendedName>
        <fullName evidence="3">beta-glucosidase</fullName>
        <ecNumber evidence="3">3.2.1.21</ecNumber>
    </recommendedName>
</protein>
<dbReference type="InterPro" id="IPR026891">
    <property type="entry name" value="Fn3-like"/>
</dbReference>
<dbReference type="InterPro" id="IPR050288">
    <property type="entry name" value="Cellulose_deg_GH3"/>
</dbReference>
<evidence type="ECO:0000256" key="4">
    <source>
        <dbReference type="ARBA" id="ARBA00022801"/>
    </source>
</evidence>
<dbReference type="GeneID" id="111122201"/>
<organism evidence="7 8">
    <name type="scientific">Crassostrea virginica</name>
    <name type="common">Eastern oyster</name>
    <dbReference type="NCBI Taxonomy" id="6565"/>
    <lineage>
        <taxon>Eukaryota</taxon>
        <taxon>Metazoa</taxon>
        <taxon>Spiralia</taxon>
        <taxon>Lophotrochozoa</taxon>
        <taxon>Mollusca</taxon>
        <taxon>Bivalvia</taxon>
        <taxon>Autobranchia</taxon>
        <taxon>Pteriomorphia</taxon>
        <taxon>Ostreida</taxon>
        <taxon>Ostreoidea</taxon>
        <taxon>Ostreidae</taxon>
        <taxon>Crassostrea</taxon>
    </lineage>
</organism>
<name>A0A8B8CUQ1_CRAVI</name>
<dbReference type="PANTHER" id="PTHR42715">
    <property type="entry name" value="BETA-GLUCOSIDASE"/>
    <property type="match status" value="1"/>
</dbReference>
<dbReference type="Gene3D" id="2.60.40.10">
    <property type="entry name" value="Immunoglobulins"/>
    <property type="match status" value="1"/>
</dbReference>
<keyword evidence="5" id="KW-0732">Signal</keyword>
<dbReference type="InterPro" id="IPR013783">
    <property type="entry name" value="Ig-like_fold"/>
</dbReference>
<feature type="signal peptide" evidence="5">
    <location>
        <begin position="1"/>
        <end position="20"/>
    </location>
</feature>
<dbReference type="RefSeq" id="XP_022319533.1">
    <property type="nucleotide sequence ID" value="XM_022463825.1"/>
</dbReference>
<evidence type="ECO:0000313" key="7">
    <source>
        <dbReference type="Proteomes" id="UP000694844"/>
    </source>
</evidence>
<dbReference type="PANTHER" id="PTHR42715:SF10">
    <property type="entry name" value="BETA-GLUCOSIDASE"/>
    <property type="match status" value="1"/>
</dbReference>
<dbReference type="AlphaFoldDB" id="A0A8B8CUQ1"/>
<evidence type="ECO:0000313" key="8">
    <source>
        <dbReference type="RefSeq" id="XP_022319533.1"/>
    </source>
</evidence>
<evidence type="ECO:0000256" key="2">
    <source>
        <dbReference type="ARBA" id="ARBA00005336"/>
    </source>
</evidence>
<keyword evidence="4" id="KW-0378">Hydrolase</keyword>
<evidence type="ECO:0000259" key="6">
    <source>
        <dbReference type="SMART" id="SM01217"/>
    </source>
</evidence>
<accession>A0A8B8CUQ1</accession>
<proteinExistence type="inferred from homology"/>
<sequence length="167" mass="17852">MIHFSGYIAAVLGISALATSLPPPGDSLVVNFDSDYSGLTSFEFSDLVIKPDKIGLNNPDNVSVSFRITNVGLLDGDQVAEMFVSWENATVTAPRYKLVGFQRYNIKKGASVSDSLQISPQQLELYVDGKGWMLEPGTVIVYVGGQLPNSQSKGGSNVINGTLLVHG</sequence>
<dbReference type="EC" id="3.2.1.21" evidence="3"/>
<dbReference type="Pfam" id="PF14310">
    <property type="entry name" value="Fn3-like"/>
    <property type="match status" value="1"/>
</dbReference>
<gene>
    <name evidence="8" type="primary">LOC111122201</name>
</gene>
<dbReference type="SMART" id="SM01217">
    <property type="entry name" value="Fn3_like"/>
    <property type="match status" value="1"/>
</dbReference>
<evidence type="ECO:0000256" key="1">
    <source>
        <dbReference type="ARBA" id="ARBA00000448"/>
    </source>
</evidence>
<dbReference type="OrthoDB" id="47059at2759"/>
<evidence type="ECO:0000256" key="3">
    <source>
        <dbReference type="ARBA" id="ARBA00012744"/>
    </source>
</evidence>